<evidence type="ECO:0000256" key="1">
    <source>
        <dbReference type="SAM" id="MobiDB-lite"/>
    </source>
</evidence>
<feature type="region of interest" description="Disordered" evidence="1">
    <location>
        <begin position="45"/>
        <end position="73"/>
    </location>
</feature>
<dbReference type="AlphaFoldDB" id="A0A917SDG5"/>
<proteinExistence type="predicted"/>
<dbReference type="Proteomes" id="UP000613840">
    <property type="component" value="Unassembled WGS sequence"/>
</dbReference>
<reference evidence="2" key="2">
    <citation type="submission" date="2020-09" db="EMBL/GenBank/DDBJ databases">
        <authorList>
            <person name="Sun Q."/>
            <person name="Zhou Y."/>
        </authorList>
    </citation>
    <scope>NUCLEOTIDE SEQUENCE</scope>
    <source>
        <strain evidence="2">CGMCC 4.7306</strain>
    </source>
</reference>
<feature type="region of interest" description="Disordered" evidence="1">
    <location>
        <begin position="1"/>
        <end position="31"/>
    </location>
</feature>
<comment type="caution">
    <text evidence="2">The sequence shown here is derived from an EMBL/GenBank/DDBJ whole genome shotgun (WGS) entry which is preliminary data.</text>
</comment>
<gene>
    <name evidence="2" type="ORF">GCM10011575_31580</name>
</gene>
<organism evidence="2 3">
    <name type="scientific">Microlunatus endophyticus</name>
    <dbReference type="NCBI Taxonomy" id="1716077"/>
    <lineage>
        <taxon>Bacteria</taxon>
        <taxon>Bacillati</taxon>
        <taxon>Actinomycetota</taxon>
        <taxon>Actinomycetes</taxon>
        <taxon>Propionibacteriales</taxon>
        <taxon>Propionibacteriaceae</taxon>
        <taxon>Microlunatus</taxon>
    </lineage>
</organism>
<feature type="compositionally biased region" description="Basic residues" evidence="1">
    <location>
        <begin position="1"/>
        <end position="10"/>
    </location>
</feature>
<evidence type="ECO:0000313" key="2">
    <source>
        <dbReference type="EMBL" id="GGL70799.1"/>
    </source>
</evidence>
<protein>
    <submittedName>
        <fullName evidence="2">Uncharacterized protein</fullName>
    </submittedName>
</protein>
<evidence type="ECO:0000313" key="3">
    <source>
        <dbReference type="Proteomes" id="UP000613840"/>
    </source>
</evidence>
<sequence length="73" mass="8041">MQLDRKHPRPGRGQGGGDHTVAGAKINNELPRTYSRVDDKFLRPFTAQPVPSPESLLCRRSRPSLPCPGHDAP</sequence>
<keyword evidence="3" id="KW-1185">Reference proteome</keyword>
<dbReference type="EMBL" id="BMMZ01000008">
    <property type="protein sequence ID" value="GGL70799.1"/>
    <property type="molecule type" value="Genomic_DNA"/>
</dbReference>
<reference evidence="2" key="1">
    <citation type="journal article" date="2014" name="Int. J. Syst. Evol. Microbiol.">
        <title>Complete genome sequence of Corynebacterium casei LMG S-19264T (=DSM 44701T), isolated from a smear-ripened cheese.</title>
        <authorList>
            <consortium name="US DOE Joint Genome Institute (JGI-PGF)"/>
            <person name="Walter F."/>
            <person name="Albersmeier A."/>
            <person name="Kalinowski J."/>
            <person name="Ruckert C."/>
        </authorList>
    </citation>
    <scope>NUCLEOTIDE SEQUENCE</scope>
    <source>
        <strain evidence="2">CGMCC 4.7306</strain>
    </source>
</reference>
<accession>A0A917SDG5</accession>
<name>A0A917SDG5_9ACTN</name>